<dbReference type="EMBL" id="UINC01000198">
    <property type="protein sequence ID" value="SUZ50940.1"/>
    <property type="molecule type" value="Genomic_DNA"/>
</dbReference>
<accession>A0A381N8I8</accession>
<reference evidence="1" key="1">
    <citation type="submission" date="2018-05" db="EMBL/GenBank/DDBJ databases">
        <authorList>
            <person name="Lanie J.A."/>
            <person name="Ng W.-L."/>
            <person name="Kazmierczak K.M."/>
            <person name="Andrzejewski T.M."/>
            <person name="Davidsen T.M."/>
            <person name="Wayne K.J."/>
            <person name="Tettelin H."/>
            <person name="Glass J.I."/>
            <person name="Rusch D."/>
            <person name="Podicherti R."/>
            <person name="Tsui H.-C.T."/>
            <person name="Winkler M.E."/>
        </authorList>
    </citation>
    <scope>NUCLEOTIDE SEQUENCE</scope>
</reference>
<dbReference type="AlphaFoldDB" id="A0A381N8I8"/>
<gene>
    <name evidence="1" type="ORF">METZ01_LOCUS3794</name>
</gene>
<protein>
    <submittedName>
        <fullName evidence="1">Uncharacterized protein</fullName>
    </submittedName>
</protein>
<proteinExistence type="predicted"/>
<sequence>MSASSQKCNACGAYGKLLCKTERTLNSLDISCEVGANGPKGGLLNTYWCDS</sequence>
<organism evidence="1">
    <name type="scientific">marine metagenome</name>
    <dbReference type="NCBI Taxonomy" id="408172"/>
    <lineage>
        <taxon>unclassified sequences</taxon>
        <taxon>metagenomes</taxon>
        <taxon>ecological metagenomes</taxon>
    </lineage>
</organism>
<evidence type="ECO:0000313" key="1">
    <source>
        <dbReference type="EMBL" id="SUZ50940.1"/>
    </source>
</evidence>
<name>A0A381N8I8_9ZZZZ</name>